<gene>
    <name evidence="3" type="ORF">EGW08_000351</name>
</gene>
<proteinExistence type="predicted"/>
<feature type="domain" description="Death" evidence="2">
    <location>
        <begin position="123"/>
        <end position="206"/>
    </location>
</feature>
<dbReference type="InterPro" id="IPR011029">
    <property type="entry name" value="DEATH-like_dom_sf"/>
</dbReference>
<sequence>MEAAIEDLEREQRLTRKHVQRVEGDVKPVNDRAYENKVEMVTFRHQREETEKESKRLAGEIVSLRGRIARLDELCEQLVLLRELKISPEAYRKSLRAHRRKEASKADGSHDLRKACLHAAPAVGKKWRQLYFYLPFEPARDVDKRQRDVILLDTIASRKDLTDDEVARKSLEKWQTFHRRAGVFDLTQALRAIRKAGLARQIENTFHAHVPET</sequence>
<accession>A0A433UDV1</accession>
<dbReference type="AlphaFoldDB" id="A0A433UDV1"/>
<keyword evidence="1" id="KW-0175">Coiled coil</keyword>
<organism evidence="3 4">
    <name type="scientific">Elysia chlorotica</name>
    <name type="common">Eastern emerald elysia</name>
    <name type="synonym">Sea slug</name>
    <dbReference type="NCBI Taxonomy" id="188477"/>
    <lineage>
        <taxon>Eukaryota</taxon>
        <taxon>Metazoa</taxon>
        <taxon>Spiralia</taxon>
        <taxon>Lophotrochozoa</taxon>
        <taxon>Mollusca</taxon>
        <taxon>Gastropoda</taxon>
        <taxon>Heterobranchia</taxon>
        <taxon>Euthyneura</taxon>
        <taxon>Panpulmonata</taxon>
        <taxon>Sacoglossa</taxon>
        <taxon>Placobranchoidea</taxon>
        <taxon>Plakobranchidae</taxon>
        <taxon>Elysia</taxon>
    </lineage>
</organism>
<evidence type="ECO:0000313" key="4">
    <source>
        <dbReference type="Proteomes" id="UP000271974"/>
    </source>
</evidence>
<keyword evidence="4" id="KW-1185">Reference proteome</keyword>
<dbReference type="OrthoDB" id="6074551at2759"/>
<dbReference type="PROSITE" id="PS50017">
    <property type="entry name" value="DEATH_DOMAIN"/>
    <property type="match status" value="1"/>
</dbReference>
<protein>
    <recommendedName>
        <fullName evidence="2">Death domain-containing protein</fullName>
    </recommendedName>
</protein>
<dbReference type="InterPro" id="IPR000488">
    <property type="entry name" value="Death_dom"/>
</dbReference>
<comment type="caution">
    <text evidence="3">The sequence shown here is derived from an EMBL/GenBank/DDBJ whole genome shotgun (WGS) entry which is preliminary data.</text>
</comment>
<dbReference type="Proteomes" id="UP000271974">
    <property type="component" value="Unassembled WGS sequence"/>
</dbReference>
<dbReference type="CDD" id="cd01670">
    <property type="entry name" value="Death"/>
    <property type="match status" value="1"/>
</dbReference>
<dbReference type="Gene3D" id="1.10.533.10">
    <property type="entry name" value="Death Domain, Fas"/>
    <property type="match status" value="1"/>
</dbReference>
<reference evidence="3 4" key="1">
    <citation type="submission" date="2019-01" db="EMBL/GenBank/DDBJ databases">
        <title>A draft genome assembly of the solar-powered sea slug Elysia chlorotica.</title>
        <authorList>
            <person name="Cai H."/>
            <person name="Li Q."/>
            <person name="Fang X."/>
            <person name="Li J."/>
            <person name="Curtis N.E."/>
            <person name="Altenburger A."/>
            <person name="Shibata T."/>
            <person name="Feng M."/>
            <person name="Maeda T."/>
            <person name="Schwartz J.A."/>
            <person name="Shigenobu S."/>
            <person name="Lundholm N."/>
            <person name="Nishiyama T."/>
            <person name="Yang H."/>
            <person name="Hasebe M."/>
            <person name="Li S."/>
            <person name="Pierce S.K."/>
            <person name="Wang J."/>
        </authorList>
    </citation>
    <scope>NUCLEOTIDE SEQUENCE [LARGE SCALE GENOMIC DNA]</scope>
    <source>
        <strain evidence="3">EC2010</strain>
        <tissue evidence="3">Whole organism of an adult</tissue>
    </source>
</reference>
<feature type="coiled-coil region" evidence="1">
    <location>
        <begin position="5"/>
        <end position="67"/>
    </location>
</feature>
<evidence type="ECO:0000256" key="1">
    <source>
        <dbReference type="SAM" id="Coils"/>
    </source>
</evidence>
<dbReference type="GO" id="GO:0007165">
    <property type="term" value="P:signal transduction"/>
    <property type="evidence" value="ECO:0007669"/>
    <property type="project" value="InterPro"/>
</dbReference>
<dbReference type="EMBL" id="RQTK01000004">
    <property type="protein sequence ID" value="RUS91949.1"/>
    <property type="molecule type" value="Genomic_DNA"/>
</dbReference>
<dbReference type="STRING" id="188477.A0A433UDV1"/>
<name>A0A433UDV1_ELYCH</name>
<evidence type="ECO:0000313" key="3">
    <source>
        <dbReference type="EMBL" id="RUS91949.1"/>
    </source>
</evidence>
<evidence type="ECO:0000259" key="2">
    <source>
        <dbReference type="PROSITE" id="PS50017"/>
    </source>
</evidence>